<protein>
    <submittedName>
        <fullName evidence="1">Uncharacterized protein</fullName>
    </submittedName>
</protein>
<sequence length="599" mass="64390">MNTYAVRGARTKLTGHYRRPGTRDLFCGRPAGAPNDYAREVKGFKLCTRCVKAEQAERVAAEQTAADRAIDGPTLAERAGMRYALVGTGRRVHYSNNDDTLCGREVTSYTDGLDDRHNALCARCISAAEERAYARALAAASPLAAAAVDLAETVEQADAEQAAPPADESAPAPSFLVDPWTWIRRPSSRAAAQAAEERAERRQPLADSRGANAYPLAVAAVRQVVRELPQAGTLRVRVTEGSPEATLTRDDLHALAYSGHTTAAAVARVRAAVAAHIRHGEREVHLMFPALGMRPALYLPDVMALLNRWEHTQADTEQALADVEAQQAAELVTAAEAVDGTWRGAWIGEQPADDALFTLEPTAEQGALFTPGARVVCADGRERTVERHGEPARVVVEDGAEWIADNCRPATAPAPTVGQQRRAALARIKAKADAERAAHRATTDDAIAAECAAHGVPAPRTVEARIAGRTEQAPARRVVEGVVVEHNGTATGSTPANATHPNVIAARAALDNLAAATLTDHHDVTDPTDDELDVRGYMVDPREGDRVAVYWLEAGRIIRRDQMPHGPALDCLADRLERRGWTVEPMLGSSQCVFAHRPQ</sequence>
<dbReference type="EMBL" id="BNEK01000003">
    <property type="protein sequence ID" value="GHJ27015.1"/>
    <property type="molecule type" value="Genomic_DNA"/>
</dbReference>
<comment type="caution">
    <text evidence="1">The sequence shown here is derived from an EMBL/GenBank/DDBJ whole genome shotgun (WGS) entry which is preliminary data.</text>
</comment>
<organism evidence="1 2">
    <name type="scientific">Streptomyces hygroscopicus</name>
    <dbReference type="NCBI Taxonomy" id="1912"/>
    <lineage>
        <taxon>Bacteria</taxon>
        <taxon>Bacillati</taxon>
        <taxon>Actinomycetota</taxon>
        <taxon>Actinomycetes</taxon>
        <taxon>Kitasatosporales</taxon>
        <taxon>Streptomycetaceae</taxon>
        <taxon>Streptomyces</taxon>
        <taxon>Streptomyces violaceusniger group</taxon>
    </lineage>
</organism>
<proteinExistence type="predicted"/>
<name>A0ABQ3TUL6_STRHY</name>
<evidence type="ECO:0000313" key="1">
    <source>
        <dbReference type="EMBL" id="GHJ27015.1"/>
    </source>
</evidence>
<accession>A0ABQ3TUL6</accession>
<reference evidence="1" key="1">
    <citation type="submission" date="2024-05" db="EMBL/GenBank/DDBJ databases">
        <title>Whole genome shotgun sequence of Streptomyces hygroscopicus NBRC 113678.</title>
        <authorList>
            <person name="Komaki H."/>
            <person name="Tamura T."/>
        </authorList>
    </citation>
    <scope>NUCLEOTIDE SEQUENCE</scope>
    <source>
        <strain evidence="1">N11-34</strain>
    </source>
</reference>
<dbReference type="RefSeq" id="WP_236256360.1">
    <property type="nucleotide sequence ID" value="NZ_BNEK01000003.1"/>
</dbReference>
<evidence type="ECO:0000313" key="2">
    <source>
        <dbReference type="Proteomes" id="UP001054854"/>
    </source>
</evidence>
<dbReference type="Proteomes" id="UP001054854">
    <property type="component" value="Unassembled WGS sequence"/>
</dbReference>
<keyword evidence="2" id="KW-1185">Reference proteome</keyword>
<gene>
    <name evidence="1" type="ORF">TPA0910_14480</name>
</gene>